<dbReference type="InterPro" id="IPR002210">
    <property type="entry name" value="Capsid_L1_Papillomavir"/>
</dbReference>
<keyword evidence="6 8" id="KW-0426">Late protein</keyword>
<dbReference type="GO" id="GO:0039620">
    <property type="term" value="C:T=7 icosahedral viral capsid"/>
    <property type="evidence" value="ECO:0007669"/>
    <property type="project" value="UniProtKB-KW"/>
</dbReference>
<evidence type="ECO:0000256" key="5">
    <source>
        <dbReference type="ARBA" id="ARBA00022844"/>
    </source>
</evidence>
<keyword evidence="3 8" id="KW-0945">Host-virus interaction</keyword>
<evidence type="ECO:0000256" key="2">
    <source>
        <dbReference type="ARBA" id="ARBA00022561"/>
    </source>
</evidence>
<dbReference type="PRINTS" id="PR00865">
    <property type="entry name" value="HPVCAPSIDL1"/>
</dbReference>
<protein>
    <recommendedName>
        <fullName evidence="8">Major capsid protein L1</fullName>
    </recommendedName>
</protein>
<dbReference type="GO" id="GO:0005198">
    <property type="term" value="F:structural molecule activity"/>
    <property type="evidence" value="ECO:0007669"/>
    <property type="project" value="InterPro"/>
</dbReference>
<evidence type="ECO:0000256" key="8">
    <source>
        <dbReference type="RuleBase" id="RU361248"/>
    </source>
</evidence>
<evidence type="ECO:0000256" key="1">
    <source>
        <dbReference type="ARBA" id="ARBA00004328"/>
    </source>
</evidence>
<comment type="function">
    <text evidence="8">Forms an icosahedral capsid with a T=7 symmetry and a 50 nm diameter. The capsid is composed of 72 pentamers linked to each other by disulfide bonds and associated with L2 proteins. Binds to heparan sulfate proteoglycans on cell surface of basal layer keratinocytes to provide initial virion attachment. This binding mediates a conformational change in the virus capsid that facilitates efficient infection. The virion enters the host cell via endocytosis. During virus trafficking, L1 protein dissociates from the viral DNA and the genomic DNA is released to the host nucleus. The virion assembly takes place within the cell nucleus. Encapsulates the genomic DNA together with protein L2.</text>
</comment>
<evidence type="ECO:0000256" key="7">
    <source>
        <dbReference type="ARBA" id="ARBA00023296"/>
    </source>
</evidence>
<dbReference type="Proteomes" id="UP000173402">
    <property type="component" value="Segment"/>
</dbReference>
<evidence type="ECO:0000256" key="6">
    <source>
        <dbReference type="ARBA" id="ARBA00022921"/>
    </source>
</evidence>
<comment type="subunit">
    <text evidence="8">Self-assembles into homopentamers. The capsid has an icosahedral symmetry and consists of 72 capsomers, with each capsomer being a pentamer of L1. Interacts with the minor capsid protein L2; this interaction is necessary for viral genome encapsidation.</text>
</comment>
<evidence type="ECO:0000313" key="10">
    <source>
        <dbReference type="EMBL" id="ADJ96340.1"/>
    </source>
</evidence>
<gene>
    <name evidence="8 10" type="primary">L1</name>
</gene>
<keyword evidence="2 8" id="KW-0167">Capsid protein</keyword>
<reference evidence="10 11" key="1">
    <citation type="journal article" date="2011" name="Mol. Phylogenet. Evol.">
        <title>Modular organizations of novel cetacean papillomaviruses.</title>
        <authorList>
            <person name="Gottschling M."/>
            <person name="Bravo I.G."/>
            <person name="Schulz E."/>
            <person name="Bracho M.A."/>
            <person name="Deaville R."/>
            <person name="Jepson P.D."/>
            <person name="Bressem M.F."/>
            <person name="Stockfleth E."/>
            <person name="Nindl I."/>
        </authorList>
    </citation>
    <scope>NUCLEOTIDE SEQUENCE [LARGE SCALE GENOMIC DNA]</scope>
</reference>
<keyword evidence="4 8" id="KW-1161">Viral attachment to host cell</keyword>
<keyword evidence="7 8" id="KW-1160">Virus entry into host cell</keyword>
<dbReference type="GO" id="GO:0046718">
    <property type="term" value="P:symbiont entry into host cell"/>
    <property type="evidence" value="ECO:0007669"/>
    <property type="project" value="UniProtKB-UniRule"/>
</dbReference>
<evidence type="ECO:0000256" key="4">
    <source>
        <dbReference type="ARBA" id="ARBA00022804"/>
    </source>
</evidence>
<dbReference type="Gene3D" id="2.60.175.20">
    <property type="entry name" value="Major capsid L1 (late) superfamily, Papillomavirus"/>
    <property type="match status" value="2"/>
</dbReference>
<keyword evidence="5 8" id="KW-0946">Virion</keyword>
<sequence>MLHIPPPGPLNRVLHTDEFVKRTDAFYYASTDRQIIIGNPYFKVVDHDSKVIAEKVSPHQYRVFRLLLPDPNQFALVDSNVYDPKTERLVWLLRGFDVGRGGSLGVGATGHPLFDKLKDAENPNNASYNQSDSTDVRQNVCIDPKSMQMILVGCKPAVGQHWDVASTCPKAPKIQGSCPPLELKNTPIEDGDMIDVGFGSMNNKALNESHSAVPLDIVNSITKHPDMLKMAADRYGNSCWFCVVREQMFARHLWARNGSMGDTIPNATEHKPDSLYLSSSSPDRKTLSSFAYMCTPSGSLVSSDTQVFNRPFWLQRAQGKNNGACWNNEVFVSIADNTRGTNLSISVKANGDLPGQYQYKAVDFKQYVRHCEIFDVSLILQLGRVSLTAEAVAHLNAMDPDILRGWNIGFEAAAPVSGEENYRYLSSLATKCPDIPPEKQPPSRYHGLSFWTIDVSKSLTRDLDNYPLGRKFLYQAGLSGLGSSSGRKRPSSSAMSTSKAKRKRGKQ</sequence>
<comment type="subcellular location">
    <subcellularLocation>
        <location evidence="1 8">Virion</location>
    </subcellularLocation>
</comment>
<evidence type="ECO:0000313" key="11">
    <source>
        <dbReference type="Proteomes" id="UP000173402"/>
    </source>
</evidence>
<dbReference type="InterPro" id="IPR036973">
    <property type="entry name" value="Capsid_L1_sf_Papillomavir"/>
</dbReference>
<dbReference type="SUPFAM" id="SSF88648">
    <property type="entry name" value="Group I dsDNA viruses"/>
    <property type="match status" value="1"/>
</dbReference>
<comment type="similarity">
    <text evidence="8">Belongs to the papillomaviridae L1 protein family.</text>
</comment>
<name>F2VIQ5_9PAPI</name>
<evidence type="ECO:0000256" key="3">
    <source>
        <dbReference type="ARBA" id="ARBA00022581"/>
    </source>
</evidence>
<dbReference type="InterPro" id="IPR011222">
    <property type="entry name" value="dsDNA_vir_gr_I_capsid"/>
</dbReference>
<accession>F2VIQ5</accession>
<dbReference type="GO" id="GO:0019062">
    <property type="term" value="P:virion attachment to host cell"/>
    <property type="evidence" value="ECO:0007669"/>
    <property type="project" value="UniProtKB-UniRule"/>
</dbReference>
<organism evidence="10 11">
    <name type="scientific">Delphinus delphis papillomavirus</name>
    <dbReference type="NCBI Taxonomy" id="706524"/>
    <lineage>
        <taxon>Viruses</taxon>
        <taxon>Monodnaviria</taxon>
        <taxon>Shotokuvirae</taxon>
        <taxon>Cossaviricota</taxon>
        <taxon>Papovaviricetes</taxon>
        <taxon>Zurhausenvirales</taxon>
        <taxon>Papillomaviridae</taxon>
        <taxon>Firstpapillomavirinae</taxon>
        <taxon>Upsilonpapillomavirus</taxon>
        <taxon>Upsilonpapillomavirus 1</taxon>
    </lineage>
</organism>
<feature type="region of interest" description="Disordered" evidence="9">
    <location>
        <begin position="479"/>
        <end position="507"/>
    </location>
</feature>
<keyword evidence="8" id="KW-1145">T=7 icosahedral capsid protein</keyword>
<dbReference type="Pfam" id="PF00500">
    <property type="entry name" value="Late_protein_L1"/>
    <property type="match status" value="1"/>
</dbReference>
<evidence type="ECO:0000256" key="9">
    <source>
        <dbReference type="SAM" id="MobiDB-lite"/>
    </source>
</evidence>
<dbReference type="EMBL" id="GU117620">
    <property type="protein sequence ID" value="ADJ96340.1"/>
    <property type="molecule type" value="Genomic_DNA"/>
</dbReference>
<proteinExistence type="inferred from homology"/>